<evidence type="ECO:0000256" key="6">
    <source>
        <dbReference type="SAM" id="Phobius"/>
    </source>
</evidence>
<name>A0A1F7WPG6_9BACT</name>
<dbReference type="AlphaFoldDB" id="A0A1F7WPG6"/>
<comment type="similarity">
    <text evidence="2">Belongs to the autoinducer-2 exporter (AI-2E) (TC 2.A.86) family.</text>
</comment>
<feature type="transmembrane region" description="Helical" evidence="6">
    <location>
        <begin position="61"/>
        <end position="82"/>
    </location>
</feature>
<dbReference type="Pfam" id="PF01594">
    <property type="entry name" value="AI-2E_transport"/>
    <property type="match status" value="1"/>
</dbReference>
<evidence type="ECO:0000256" key="1">
    <source>
        <dbReference type="ARBA" id="ARBA00004141"/>
    </source>
</evidence>
<reference evidence="7 8" key="1">
    <citation type="journal article" date="2016" name="Nat. Commun.">
        <title>Thousands of microbial genomes shed light on interconnected biogeochemical processes in an aquifer system.</title>
        <authorList>
            <person name="Anantharaman K."/>
            <person name="Brown C.T."/>
            <person name="Hug L.A."/>
            <person name="Sharon I."/>
            <person name="Castelle C.J."/>
            <person name="Probst A.J."/>
            <person name="Thomas B.C."/>
            <person name="Singh A."/>
            <person name="Wilkins M.J."/>
            <person name="Karaoz U."/>
            <person name="Brodie E.L."/>
            <person name="Williams K.H."/>
            <person name="Hubbard S.S."/>
            <person name="Banfield J.F."/>
        </authorList>
    </citation>
    <scope>NUCLEOTIDE SEQUENCE [LARGE SCALE GENOMIC DNA]</scope>
</reference>
<evidence type="ECO:0000256" key="3">
    <source>
        <dbReference type="ARBA" id="ARBA00022692"/>
    </source>
</evidence>
<dbReference type="InterPro" id="IPR002549">
    <property type="entry name" value="AI-2E-like"/>
</dbReference>
<accession>A0A1F7WPG6</accession>
<feature type="transmembrane region" description="Helical" evidence="6">
    <location>
        <begin position="31"/>
        <end position="49"/>
    </location>
</feature>
<feature type="transmembrane region" description="Helical" evidence="6">
    <location>
        <begin position="299"/>
        <end position="317"/>
    </location>
</feature>
<dbReference type="GO" id="GO:0055085">
    <property type="term" value="P:transmembrane transport"/>
    <property type="evidence" value="ECO:0007669"/>
    <property type="project" value="TreeGrafter"/>
</dbReference>
<gene>
    <name evidence="7" type="ORF">A2112_01370</name>
</gene>
<proteinExistence type="inferred from homology"/>
<evidence type="ECO:0000313" key="8">
    <source>
        <dbReference type="Proteomes" id="UP000177091"/>
    </source>
</evidence>
<evidence type="ECO:0008006" key="9">
    <source>
        <dbReference type="Google" id="ProtNLM"/>
    </source>
</evidence>
<keyword evidence="3 6" id="KW-0812">Transmembrane</keyword>
<comment type="caution">
    <text evidence="7">The sequence shown here is derived from an EMBL/GenBank/DDBJ whole genome shotgun (WGS) entry which is preliminary data.</text>
</comment>
<organism evidence="7 8">
    <name type="scientific">Candidatus Woesebacteria bacterium GWA1_42_12</name>
    <dbReference type="NCBI Taxonomy" id="1802472"/>
    <lineage>
        <taxon>Bacteria</taxon>
        <taxon>Candidatus Woeseibacteriota</taxon>
    </lineage>
</organism>
<dbReference type="GO" id="GO:0016020">
    <property type="term" value="C:membrane"/>
    <property type="evidence" value="ECO:0007669"/>
    <property type="project" value="UniProtKB-SubCell"/>
</dbReference>
<feature type="transmembrane region" description="Helical" evidence="6">
    <location>
        <begin position="135"/>
        <end position="154"/>
    </location>
</feature>
<protein>
    <recommendedName>
        <fullName evidence="9">AI-2E family transporter</fullName>
    </recommendedName>
</protein>
<keyword evidence="5 6" id="KW-0472">Membrane</keyword>
<feature type="transmembrane region" description="Helical" evidence="6">
    <location>
        <begin position="237"/>
        <end position="263"/>
    </location>
</feature>
<evidence type="ECO:0000256" key="5">
    <source>
        <dbReference type="ARBA" id="ARBA00023136"/>
    </source>
</evidence>
<feature type="transmembrane region" description="Helical" evidence="6">
    <location>
        <begin position="194"/>
        <end position="217"/>
    </location>
</feature>
<evidence type="ECO:0000256" key="2">
    <source>
        <dbReference type="ARBA" id="ARBA00009773"/>
    </source>
</evidence>
<keyword evidence="4 6" id="KW-1133">Transmembrane helix</keyword>
<dbReference type="EMBL" id="MGFK01000014">
    <property type="protein sequence ID" value="OGM04407.1"/>
    <property type="molecule type" value="Genomic_DNA"/>
</dbReference>
<evidence type="ECO:0000313" key="7">
    <source>
        <dbReference type="EMBL" id="OGM04407.1"/>
    </source>
</evidence>
<dbReference type="PANTHER" id="PTHR21716:SF62">
    <property type="entry name" value="TRANSPORT PROTEIN YDBI-RELATED"/>
    <property type="match status" value="1"/>
</dbReference>
<sequence>MPRKIEISHRTIVFTVFFLLFLWLLYLIRDIILEFFVALLIMAILDPLVTKLSKFKIPRAISVLVVYILTIGVISLTIGAIIPPLVEQTAGFAAGLPKYLGNLGVSRFISDEIVRQLLNQIGIIPAQALKIGISIFSNVLGVLTVLILAFYLLLTRDKLDEALGFFFGDDRKKEAIKLIDVLEEKLGGWARGELALMALVGVSTYFGLTLLGIPFALPLALLAGLLEIVPYLGPTISAIPSVIIGLGISPVIGLAVAALYFLIQQVENYVFVPKVMEKSVGVSPIITLLSLAIGFRLAGVVGIVMSVPIVISIQVLVKRYLLPKE</sequence>
<dbReference type="Proteomes" id="UP000177091">
    <property type="component" value="Unassembled WGS sequence"/>
</dbReference>
<feature type="transmembrane region" description="Helical" evidence="6">
    <location>
        <begin position="7"/>
        <end position="25"/>
    </location>
</feature>
<evidence type="ECO:0000256" key="4">
    <source>
        <dbReference type="ARBA" id="ARBA00022989"/>
    </source>
</evidence>
<comment type="subcellular location">
    <subcellularLocation>
        <location evidence="1">Membrane</location>
        <topology evidence="1">Multi-pass membrane protein</topology>
    </subcellularLocation>
</comment>
<dbReference type="PANTHER" id="PTHR21716">
    <property type="entry name" value="TRANSMEMBRANE PROTEIN"/>
    <property type="match status" value="1"/>
</dbReference>